<dbReference type="InterPro" id="IPR013783">
    <property type="entry name" value="Ig-like_fold"/>
</dbReference>
<feature type="region of interest" description="Disordered" evidence="6">
    <location>
        <begin position="795"/>
        <end position="820"/>
    </location>
</feature>
<proteinExistence type="predicted"/>
<dbReference type="SMART" id="SM00220">
    <property type="entry name" value="S_TKc"/>
    <property type="match status" value="1"/>
</dbReference>
<keyword evidence="3" id="KW-0418">Kinase</keyword>
<gene>
    <name evidence="10" type="ORF">TRITD_1Bv1G012590</name>
</gene>
<dbReference type="GO" id="GO:0004672">
    <property type="term" value="F:protein kinase activity"/>
    <property type="evidence" value="ECO:0007669"/>
    <property type="project" value="InterPro"/>
</dbReference>
<dbReference type="Proteomes" id="UP000324705">
    <property type="component" value="Chromosome 1B"/>
</dbReference>
<feature type="domain" description="MSP" evidence="8">
    <location>
        <begin position="329"/>
        <end position="440"/>
    </location>
</feature>
<keyword evidence="2 5" id="KW-0547">Nucleotide-binding</keyword>
<evidence type="ECO:0000256" key="2">
    <source>
        <dbReference type="ARBA" id="ARBA00022741"/>
    </source>
</evidence>
<dbReference type="InterPro" id="IPR011009">
    <property type="entry name" value="Kinase-like_dom_sf"/>
</dbReference>
<dbReference type="Pfam" id="PF00069">
    <property type="entry name" value="Pkinase"/>
    <property type="match status" value="1"/>
</dbReference>
<dbReference type="SUPFAM" id="SSF56112">
    <property type="entry name" value="Protein kinase-like (PK-like)"/>
    <property type="match status" value="1"/>
</dbReference>
<dbReference type="PROSITE" id="PS00107">
    <property type="entry name" value="PROTEIN_KINASE_ATP"/>
    <property type="match status" value="1"/>
</dbReference>
<evidence type="ECO:0008006" key="12">
    <source>
        <dbReference type="Google" id="ProtNLM"/>
    </source>
</evidence>
<sequence>MDGECSRGDNQESILNHQTSEPRYMTYEYLKSITNDFSEERIIGSGTYGVVYKGVEDGKTIAVKKFKSLFDEKKFMKEVNYLKMLNHKNIVPYIGYCNENPKTEQMYNGKLILVEDPHMLLCMEYLPNGNLRDHIADKSSRLDWWKWYTIIEGISHGLNYLLGQDPPVTHLDLKPENILLDDNLETKVADFGLSRLLYENNTIETANLAGTLGYMPPECIDENKISPKFDIFSFGVIILEIISGHRKYPAVNETPFDDFIEIQLERWREKRLNKHDNTSFEIDCQQIKRCIRIGLLCVDPDRKKRPEMKDIIQNLHDYLSEDVSVPKELIVVEPRELRFCLEPNKRIRCLVNITNMTHQHVRFHCRVKKAASNHYSFEPEKGTLCPLRTLTVSFVIEEPWELPFDFQCHDQLVVTSTEMPDIKPLPTSMRHKVNLTIVYERPVYPVQPPSVPRVGFLENQYMDILINCIRQNLGFFNGRPIAACVFYRCLLQWKSFEAERTDHFDRIMTCMHSAVNDQGYSELAYWLSNSCTLLVLIQRTFTIFGPRRRLKFVELVKRIIKELKQNPGFHNTHLIEELSGHKARRAAMLFNERLISFLEKVYEIMIDHLTQELRQLFFCSITEPTISQTSFDHWQVIEQILTKYSTVLKSNYVPPFLISKFFTQVFSHINAQLFNILLRQKKCYYSSNAEYVKVGLERLKVWCSSQTEEYAGSSWKQLRHIWQAVLFLVVVGKSKKTLTDISTLCPELSKPHLYQIITMHSANTDSENIVSPEVHSAVALSKKRMILEHASMEDYKNTSTKNSKNKLMEDSKNASTEASEKERMKYKKELDSWITSISLLEPPSIPFSVDDIAKSLVTFADTNVDVPAQIRNNPCFNFLHERTD</sequence>
<reference evidence="10 11" key="1">
    <citation type="submission" date="2017-09" db="EMBL/GenBank/DDBJ databases">
        <authorList>
            <consortium name="International Durum Wheat Genome Sequencing Consortium (IDWGSC)"/>
            <person name="Milanesi L."/>
        </authorList>
    </citation>
    <scope>NUCLEOTIDE SEQUENCE [LARGE SCALE GENOMIC DNA]</scope>
    <source>
        <strain evidence="11">cv. Svevo</strain>
    </source>
</reference>
<keyword evidence="11" id="KW-1185">Reference proteome</keyword>
<evidence type="ECO:0000259" key="7">
    <source>
        <dbReference type="PROSITE" id="PS50011"/>
    </source>
</evidence>
<dbReference type="PANTHER" id="PTHR45707">
    <property type="entry name" value="C2 CALCIUM/LIPID-BINDING PLANT PHOSPHORIBOSYLTRANSFERASE FAMILY PROTEIN"/>
    <property type="match status" value="1"/>
</dbReference>
<keyword evidence="1" id="KW-0808">Transferase</keyword>
<dbReference type="OMA" id="CHIYRIC"/>
<dbReference type="Pfam" id="PF01843">
    <property type="entry name" value="DIL"/>
    <property type="match status" value="1"/>
</dbReference>
<dbReference type="Gene3D" id="3.30.200.20">
    <property type="entry name" value="Phosphorylase Kinase, domain 1"/>
    <property type="match status" value="1"/>
</dbReference>
<dbReference type="Gramene" id="TRITD1Bv1G012590.1">
    <property type="protein sequence ID" value="TRITD1Bv1G012590.1"/>
    <property type="gene ID" value="TRITD1Bv1G012590"/>
</dbReference>
<name>A0A9R0V347_TRITD</name>
<dbReference type="PROSITE" id="PS51126">
    <property type="entry name" value="DILUTE"/>
    <property type="match status" value="1"/>
</dbReference>
<dbReference type="InterPro" id="IPR017441">
    <property type="entry name" value="Protein_kinase_ATP_BS"/>
</dbReference>
<protein>
    <recommendedName>
        <fullName evidence="12">Protein kinase domain-containing protein</fullName>
    </recommendedName>
</protein>
<dbReference type="InterPro" id="IPR000535">
    <property type="entry name" value="MSP_dom"/>
</dbReference>
<evidence type="ECO:0000256" key="3">
    <source>
        <dbReference type="ARBA" id="ARBA00022777"/>
    </source>
</evidence>
<dbReference type="PROSITE" id="PS00108">
    <property type="entry name" value="PROTEIN_KINASE_ST"/>
    <property type="match status" value="1"/>
</dbReference>
<dbReference type="Gene3D" id="1.10.510.10">
    <property type="entry name" value="Transferase(Phosphotransferase) domain 1"/>
    <property type="match status" value="1"/>
</dbReference>
<evidence type="ECO:0000313" key="11">
    <source>
        <dbReference type="Proteomes" id="UP000324705"/>
    </source>
</evidence>
<feature type="domain" description="Dilute" evidence="9">
    <location>
        <begin position="505"/>
        <end position="784"/>
    </location>
</feature>
<dbReference type="SUPFAM" id="SSF49354">
    <property type="entry name" value="PapD-like"/>
    <property type="match status" value="1"/>
</dbReference>
<dbReference type="Gene3D" id="2.60.40.10">
    <property type="entry name" value="Immunoglobulins"/>
    <property type="match status" value="1"/>
</dbReference>
<dbReference type="InterPro" id="IPR000719">
    <property type="entry name" value="Prot_kinase_dom"/>
</dbReference>
<dbReference type="AlphaFoldDB" id="A0A9R0V347"/>
<evidence type="ECO:0000256" key="1">
    <source>
        <dbReference type="ARBA" id="ARBA00022679"/>
    </source>
</evidence>
<evidence type="ECO:0000259" key="9">
    <source>
        <dbReference type="PROSITE" id="PS51126"/>
    </source>
</evidence>
<dbReference type="PANTHER" id="PTHR45707:SF71">
    <property type="entry name" value="PROTEIN KINASE DOMAIN-CONTAINING PROTEIN"/>
    <property type="match status" value="1"/>
</dbReference>
<accession>A0A9R0V347</accession>
<dbReference type="PROSITE" id="PS50202">
    <property type="entry name" value="MSP"/>
    <property type="match status" value="1"/>
</dbReference>
<dbReference type="EMBL" id="LT934112">
    <property type="protein sequence ID" value="VAH12940.1"/>
    <property type="molecule type" value="Genomic_DNA"/>
</dbReference>
<organism evidence="10 11">
    <name type="scientific">Triticum turgidum subsp. durum</name>
    <name type="common">Durum wheat</name>
    <name type="synonym">Triticum durum</name>
    <dbReference type="NCBI Taxonomy" id="4567"/>
    <lineage>
        <taxon>Eukaryota</taxon>
        <taxon>Viridiplantae</taxon>
        <taxon>Streptophyta</taxon>
        <taxon>Embryophyta</taxon>
        <taxon>Tracheophyta</taxon>
        <taxon>Spermatophyta</taxon>
        <taxon>Magnoliopsida</taxon>
        <taxon>Liliopsida</taxon>
        <taxon>Poales</taxon>
        <taxon>Poaceae</taxon>
        <taxon>BOP clade</taxon>
        <taxon>Pooideae</taxon>
        <taxon>Triticodae</taxon>
        <taxon>Triticeae</taxon>
        <taxon>Triticinae</taxon>
        <taxon>Triticum</taxon>
    </lineage>
</organism>
<evidence type="ECO:0000313" key="10">
    <source>
        <dbReference type="EMBL" id="VAH12940.1"/>
    </source>
</evidence>
<dbReference type="PROSITE" id="PS50011">
    <property type="entry name" value="PROTEIN_KINASE_DOM"/>
    <property type="match status" value="1"/>
</dbReference>
<keyword evidence="4 5" id="KW-0067">ATP-binding</keyword>
<dbReference type="InterPro" id="IPR002710">
    <property type="entry name" value="Dilute_dom"/>
</dbReference>
<evidence type="ECO:0000259" key="8">
    <source>
        <dbReference type="PROSITE" id="PS50202"/>
    </source>
</evidence>
<evidence type="ECO:0000256" key="6">
    <source>
        <dbReference type="SAM" id="MobiDB-lite"/>
    </source>
</evidence>
<dbReference type="GO" id="GO:0005524">
    <property type="term" value="F:ATP binding"/>
    <property type="evidence" value="ECO:0007669"/>
    <property type="project" value="UniProtKB-UniRule"/>
</dbReference>
<evidence type="ECO:0000256" key="5">
    <source>
        <dbReference type="PROSITE-ProRule" id="PRU10141"/>
    </source>
</evidence>
<feature type="compositionally biased region" description="Basic and acidic residues" evidence="6">
    <location>
        <begin position="806"/>
        <end position="820"/>
    </location>
</feature>
<dbReference type="InterPro" id="IPR008962">
    <property type="entry name" value="PapD-like_sf"/>
</dbReference>
<feature type="binding site" evidence="5">
    <location>
        <position position="65"/>
    </location>
    <ligand>
        <name>ATP</name>
        <dbReference type="ChEBI" id="CHEBI:30616"/>
    </ligand>
</feature>
<evidence type="ECO:0000256" key="4">
    <source>
        <dbReference type="ARBA" id="ARBA00022840"/>
    </source>
</evidence>
<dbReference type="InterPro" id="IPR008271">
    <property type="entry name" value="Ser/Thr_kinase_AS"/>
</dbReference>
<feature type="domain" description="Protein kinase" evidence="7">
    <location>
        <begin position="37"/>
        <end position="319"/>
    </location>
</feature>
<dbReference type="SMART" id="SM01132">
    <property type="entry name" value="DIL"/>
    <property type="match status" value="1"/>
</dbReference>